<dbReference type="RefSeq" id="WP_285661793.1">
    <property type="nucleotide sequence ID" value="NZ_BSTX01000001.1"/>
</dbReference>
<evidence type="ECO:0000313" key="5">
    <source>
        <dbReference type="Proteomes" id="UP001165079"/>
    </source>
</evidence>
<feature type="transmembrane region" description="Helical" evidence="1">
    <location>
        <begin position="379"/>
        <end position="396"/>
    </location>
</feature>
<keyword evidence="1" id="KW-0328">Glycosyltransferase</keyword>
<keyword evidence="1" id="KW-0812">Transmembrane</keyword>
<feature type="transmembrane region" description="Helical" evidence="1">
    <location>
        <begin position="37"/>
        <end position="57"/>
    </location>
</feature>
<dbReference type="GO" id="GO:0005886">
    <property type="term" value="C:plasma membrane"/>
    <property type="evidence" value="ECO:0007669"/>
    <property type="project" value="UniProtKB-SubCell"/>
</dbReference>
<feature type="domain" description="Protein O-mannosyl-transferase C-terminal four TM" evidence="3">
    <location>
        <begin position="316"/>
        <end position="503"/>
    </location>
</feature>
<proteinExistence type="inferred from homology"/>
<keyword evidence="5" id="KW-1185">Reference proteome</keyword>
<comment type="similarity">
    <text evidence="1">Belongs to the glycosyltransferase 39 family.</text>
</comment>
<sequence>MTAIAEREQTASSVLSTAPEVRERLTPSLPTDRLRDWIVTGAVMAVAVILRFVGLVHPRGMIFDEVYYAQDSWDLLNHGVEWDDKARSGAFVAHPPLGKWLIAIGEKIFGYNEFGWRISAVAAGLISVLLIIRIARRLFGSPILAGAAGLLMALDGMAFVTGRTALLDVFLLVFVLAAFYFLLLDRDQRRKRWMTALAGGLDPTRRRPPFAVPWWRLATAVMLGCGLGVKWSAVWYVIGFFILAFVWEYRTRKSAGVPHAFRDTLIDETGWLVLCGLIVVAVYVSTWTGWFMSDDGWGRHWLQSQGRAEPPVIGALQNLLKYHEDVLRFHETLTADHTYESQPWQWLLDARPVAYYWSNDIDCGAANCAGEVLLLGTPLLWWSFLPALIALVWWGIAKRDWRAWAVLIAALAGVVPWLNYPERTMFFFYALPAEPFLILAVVFALGMIGGAGRETTVERRMTGAFVLAGYVVVIALCFAYFYPIYTGSPITYDDWYARMWLDKLWI</sequence>
<feature type="transmembrane region" description="Helical" evidence="1">
    <location>
        <begin position="233"/>
        <end position="250"/>
    </location>
</feature>
<gene>
    <name evidence="4" type="ORF">Afil01_14340</name>
</gene>
<evidence type="ECO:0000313" key="4">
    <source>
        <dbReference type="EMBL" id="GLZ76627.1"/>
    </source>
</evidence>
<comment type="function">
    <text evidence="1">Protein O-mannosyltransferase that catalyzes the transfer of a single mannose residue from a polyprenol phospho-mannosyl lipidic donor to the hydroxyl group of selected serine and threonine residues in acceptor proteins.</text>
</comment>
<comment type="pathway">
    <text evidence="1">Protein modification; protein glycosylation.</text>
</comment>
<feature type="transmembrane region" description="Helical" evidence="1">
    <location>
        <begin position="403"/>
        <end position="420"/>
    </location>
</feature>
<feature type="domain" description="Glycosyltransferase RgtA/B/C/D-like" evidence="2">
    <location>
        <begin position="94"/>
        <end position="197"/>
    </location>
</feature>
<dbReference type="AlphaFoldDB" id="A0A9W6W251"/>
<protein>
    <recommendedName>
        <fullName evidence="1">Polyprenol-phosphate-mannose--protein mannosyltransferase</fullName>
        <ecNumber evidence="1">2.4.1.-</ecNumber>
    </recommendedName>
</protein>
<keyword evidence="1" id="KW-1133">Transmembrane helix</keyword>
<name>A0A9W6W251_9ACTN</name>
<evidence type="ECO:0000259" key="2">
    <source>
        <dbReference type="Pfam" id="PF13231"/>
    </source>
</evidence>
<comment type="subcellular location">
    <subcellularLocation>
        <location evidence="1">Cell membrane</location>
    </subcellularLocation>
</comment>
<dbReference type="PANTHER" id="PTHR10050:SF46">
    <property type="entry name" value="PROTEIN O-MANNOSYL-TRANSFERASE 2"/>
    <property type="match status" value="1"/>
</dbReference>
<accession>A0A9W6W251</accession>
<dbReference type="Pfam" id="PF13231">
    <property type="entry name" value="PMT_2"/>
    <property type="match status" value="1"/>
</dbReference>
<feature type="transmembrane region" description="Helical" evidence="1">
    <location>
        <begin position="165"/>
        <end position="184"/>
    </location>
</feature>
<keyword evidence="1" id="KW-0808">Transferase</keyword>
<evidence type="ECO:0000256" key="1">
    <source>
        <dbReference type="RuleBase" id="RU367007"/>
    </source>
</evidence>
<feature type="transmembrane region" description="Helical" evidence="1">
    <location>
        <begin position="464"/>
        <end position="485"/>
    </location>
</feature>
<keyword evidence="1" id="KW-0472">Membrane</keyword>
<comment type="caution">
    <text evidence="4">The sequence shown here is derived from an EMBL/GenBank/DDBJ whole genome shotgun (WGS) entry which is preliminary data.</text>
</comment>
<feature type="transmembrane region" description="Helical" evidence="1">
    <location>
        <begin position="139"/>
        <end position="159"/>
    </location>
</feature>
<dbReference type="PANTHER" id="PTHR10050">
    <property type="entry name" value="DOLICHYL-PHOSPHATE-MANNOSE--PROTEIN MANNOSYLTRANSFERASE"/>
    <property type="match status" value="1"/>
</dbReference>
<feature type="transmembrane region" description="Helical" evidence="1">
    <location>
        <begin position="114"/>
        <end position="132"/>
    </location>
</feature>
<dbReference type="InterPro" id="IPR032421">
    <property type="entry name" value="PMT_4TMC"/>
</dbReference>
<dbReference type="Pfam" id="PF16192">
    <property type="entry name" value="PMT_4TMC"/>
    <property type="match status" value="1"/>
</dbReference>
<dbReference type="InterPro" id="IPR027005">
    <property type="entry name" value="PMT-like"/>
</dbReference>
<dbReference type="InterPro" id="IPR038731">
    <property type="entry name" value="RgtA/B/C-like"/>
</dbReference>
<reference evidence="4" key="1">
    <citation type="submission" date="2023-03" db="EMBL/GenBank/DDBJ databases">
        <title>Actinorhabdospora filicis NBRC 111898.</title>
        <authorList>
            <person name="Ichikawa N."/>
            <person name="Sato H."/>
            <person name="Tonouchi N."/>
        </authorList>
    </citation>
    <scope>NUCLEOTIDE SEQUENCE</scope>
    <source>
        <strain evidence="4">NBRC 111898</strain>
    </source>
</reference>
<feature type="transmembrane region" description="Helical" evidence="1">
    <location>
        <begin position="210"/>
        <end position="227"/>
    </location>
</feature>
<keyword evidence="1" id="KW-1003">Cell membrane</keyword>
<dbReference type="EMBL" id="BSTX01000001">
    <property type="protein sequence ID" value="GLZ76627.1"/>
    <property type="molecule type" value="Genomic_DNA"/>
</dbReference>
<dbReference type="Proteomes" id="UP001165079">
    <property type="component" value="Unassembled WGS sequence"/>
</dbReference>
<feature type="transmembrane region" description="Helical" evidence="1">
    <location>
        <begin position="426"/>
        <end position="452"/>
    </location>
</feature>
<dbReference type="EC" id="2.4.1.-" evidence="1"/>
<evidence type="ECO:0000259" key="3">
    <source>
        <dbReference type="Pfam" id="PF16192"/>
    </source>
</evidence>
<feature type="transmembrane region" description="Helical" evidence="1">
    <location>
        <begin position="271"/>
        <end position="292"/>
    </location>
</feature>
<dbReference type="GO" id="GO:0004169">
    <property type="term" value="F:dolichyl-phosphate-mannose-protein mannosyltransferase activity"/>
    <property type="evidence" value="ECO:0007669"/>
    <property type="project" value="UniProtKB-UniRule"/>
</dbReference>
<organism evidence="4 5">
    <name type="scientific">Actinorhabdospora filicis</name>
    <dbReference type="NCBI Taxonomy" id="1785913"/>
    <lineage>
        <taxon>Bacteria</taxon>
        <taxon>Bacillati</taxon>
        <taxon>Actinomycetota</taxon>
        <taxon>Actinomycetes</taxon>
        <taxon>Micromonosporales</taxon>
        <taxon>Micromonosporaceae</taxon>
        <taxon>Actinorhabdospora</taxon>
    </lineage>
</organism>